<accession>A0A2H0RKF4</accession>
<dbReference type="Proteomes" id="UP000230833">
    <property type="component" value="Unassembled WGS sequence"/>
</dbReference>
<feature type="transmembrane region" description="Helical" evidence="1">
    <location>
        <begin position="38"/>
        <end position="59"/>
    </location>
</feature>
<keyword evidence="1" id="KW-1133">Transmembrane helix</keyword>
<proteinExistence type="predicted"/>
<keyword evidence="1" id="KW-0472">Membrane</keyword>
<sequence>MNFLPQRKMKKVKFGKEIFLRLFDFDKGRYEPHPRRDFAILLSCTVVALALLMIVVIYLNYKYSPRRLLENIPPPVQSEKGLVDLTTLEAVLTEFRAREDAFRDILSGSTTPSVADPAQN</sequence>
<dbReference type="AlphaFoldDB" id="A0A2H0RKF4"/>
<evidence type="ECO:0000256" key="1">
    <source>
        <dbReference type="SAM" id="Phobius"/>
    </source>
</evidence>
<reference evidence="2 3" key="1">
    <citation type="submission" date="2017-09" db="EMBL/GenBank/DDBJ databases">
        <title>Depth-based differentiation of microbial function through sediment-hosted aquifers and enrichment of novel symbionts in the deep terrestrial subsurface.</title>
        <authorList>
            <person name="Probst A.J."/>
            <person name="Ladd B."/>
            <person name="Jarett J.K."/>
            <person name="Geller-Mcgrath D.E."/>
            <person name="Sieber C.M."/>
            <person name="Emerson J.B."/>
            <person name="Anantharaman K."/>
            <person name="Thomas B.C."/>
            <person name="Malmstrom R."/>
            <person name="Stieglmeier M."/>
            <person name="Klingl A."/>
            <person name="Woyke T."/>
            <person name="Ryan C.M."/>
            <person name="Banfield J.F."/>
        </authorList>
    </citation>
    <scope>NUCLEOTIDE SEQUENCE [LARGE SCALE GENOMIC DNA]</scope>
    <source>
        <strain evidence="2">CG10_big_fil_rev_8_21_14_0_10_45_14</strain>
    </source>
</reference>
<keyword evidence="1" id="KW-0812">Transmembrane</keyword>
<evidence type="ECO:0000313" key="3">
    <source>
        <dbReference type="Proteomes" id="UP000230833"/>
    </source>
</evidence>
<name>A0A2H0RKF4_9BACT</name>
<protein>
    <submittedName>
        <fullName evidence="2">Uncharacterized protein</fullName>
    </submittedName>
</protein>
<comment type="caution">
    <text evidence="2">The sequence shown here is derived from an EMBL/GenBank/DDBJ whole genome shotgun (WGS) entry which is preliminary data.</text>
</comment>
<gene>
    <name evidence="2" type="ORF">COV07_01605</name>
</gene>
<evidence type="ECO:0000313" key="2">
    <source>
        <dbReference type="EMBL" id="PIR46940.1"/>
    </source>
</evidence>
<organism evidence="2 3">
    <name type="scientific">Candidatus Vogelbacteria bacterium CG10_big_fil_rev_8_21_14_0_10_45_14</name>
    <dbReference type="NCBI Taxonomy" id="1975042"/>
    <lineage>
        <taxon>Bacteria</taxon>
        <taxon>Candidatus Vogeliibacteriota</taxon>
    </lineage>
</organism>
<dbReference type="EMBL" id="PCYL01000019">
    <property type="protein sequence ID" value="PIR46940.1"/>
    <property type="molecule type" value="Genomic_DNA"/>
</dbReference>